<dbReference type="InterPro" id="IPR006155">
    <property type="entry name" value="Josephin"/>
</dbReference>
<dbReference type="SMART" id="SM01246">
    <property type="entry name" value="Josephin"/>
    <property type="match status" value="1"/>
</dbReference>
<organism evidence="9 10">
    <name type="scientific">Paramecium tetraurelia</name>
    <dbReference type="NCBI Taxonomy" id="5888"/>
    <lineage>
        <taxon>Eukaryota</taxon>
        <taxon>Sar</taxon>
        <taxon>Alveolata</taxon>
        <taxon>Ciliophora</taxon>
        <taxon>Intramacronucleata</taxon>
        <taxon>Oligohymenophorea</taxon>
        <taxon>Peniculida</taxon>
        <taxon>Parameciidae</taxon>
        <taxon>Paramecium</taxon>
    </lineage>
</organism>
<keyword evidence="10" id="KW-1185">Reference proteome</keyword>
<dbReference type="KEGG" id="ptm:GSPATT00009354001"/>
<dbReference type="GO" id="GO:0006508">
    <property type="term" value="P:proteolysis"/>
    <property type="evidence" value="ECO:0007669"/>
    <property type="project" value="UniProtKB-KW"/>
</dbReference>
<dbReference type="PANTHER" id="PTHR13291">
    <property type="entry name" value="JOSEPHIN 1, 2"/>
    <property type="match status" value="1"/>
</dbReference>
<evidence type="ECO:0000256" key="5">
    <source>
        <dbReference type="ARBA" id="ARBA00022801"/>
    </source>
</evidence>
<gene>
    <name evidence="9" type="ORF">GSPATT00009354001</name>
</gene>
<evidence type="ECO:0000256" key="3">
    <source>
        <dbReference type="ARBA" id="ARBA00022670"/>
    </source>
</evidence>
<keyword evidence="3" id="KW-0645">Protease</keyword>
<dbReference type="OMA" id="IKDTNHW"/>
<dbReference type="Gene3D" id="3.90.70.40">
    <property type="match status" value="1"/>
</dbReference>
<evidence type="ECO:0000256" key="1">
    <source>
        <dbReference type="ARBA" id="ARBA00000707"/>
    </source>
</evidence>
<sequence length="274" mass="32581">MQEKFYHEKQKLQLCGLASVNNLLQGQLYTAKTMNDLANQLPKVENTFFNFHSSFFKIGNYSADLLTTALEQKGKRVLYFDKRKLENLQTIVQENEVVGLLIHNFKKGLIKDTNHWFPILQKNQLWYNLDSKLKEYICLGNFDKLIDFLKKELQNLSMFIVLDDINLNVNANKQNEHSAQDPNKQQVHIQQEQIVDRKEYSDNDNLIQQKQQQQEQNQEQLQEFQQKQQEQQQEFKQQQQESQESLVQQQQEKLDLLKQMDNQDLKDSNQQTNN</sequence>
<evidence type="ECO:0000259" key="8">
    <source>
        <dbReference type="PROSITE" id="PS50957"/>
    </source>
</evidence>
<dbReference type="InterPro" id="IPR040053">
    <property type="entry name" value="JOSD1/2"/>
</dbReference>
<dbReference type="GO" id="GO:0004843">
    <property type="term" value="F:cysteine-type deubiquitinase activity"/>
    <property type="evidence" value="ECO:0000318"/>
    <property type="project" value="GO_Central"/>
</dbReference>
<feature type="active site" evidence="6">
    <location>
        <position position="130"/>
    </location>
</feature>
<dbReference type="OrthoDB" id="422700at2759"/>
<dbReference type="InParanoid" id="A0CQD9"/>
<feature type="active site" evidence="6">
    <location>
        <position position="15"/>
    </location>
</feature>
<evidence type="ECO:0000256" key="6">
    <source>
        <dbReference type="PROSITE-ProRule" id="PRU00331"/>
    </source>
</evidence>
<feature type="domain" description="Josephin" evidence="8">
    <location>
        <begin position="2"/>
        <end position="177"/>
    </location>
</feature>
<evidence type="ECO:0000313" key="10">
    <source>
        <dbReference type="Proteomes" id="UP000000600"/>
    </source>
</evidence>
<name>A0CQD9_PARTE</name>
<dbReference type="PROSITE" id="PS50957">
    <property type="entry name" value="JOSEPHIN"/>
    <property type="match status" value="1"/>
</dbReference>
<dbReference type="eggNOG" id="KOG2934">
    <property type="taxonomic scope" value="Eukaryota"/>
</dbReference>
<dbReference type="EC" id="3.4.19.12" evidence="2"/>
<dbReference type="Proteomes" id="UP000000600">
    <property type="component" value="Unassembled WGS sequence"/>
</dbReference>
<proteinExistence type="predicted"/>
<dbReference type="GeneID" id="5026188"/>
<keyword evidence="5 6" id="KW-0378">Hydrolase</keyword>
<dbReference type="RefSeq" id="XP_001440403.1">
    <property type="nucleotide sequence ID" value="XM_001440366.2"/>
</dbReference>
<dbReference type="Pfam" id="PF02099">
    <property type="entry name" value="Josephin"/>
    <property type="match status" value="1"/>
</dbReference>
<feature type="active site" evidence="6">
    <location>
        <position position="115"/>
    </location>
</feature>
<feature type="compositionally biased region" description="Low complexity" evidence="7">
    <location>
        <begin position="208"/>
        <end position="251"/>
    </location>
</feature>
<keyword evidence="4" id="KW-0833">Ubl conjugation pathway</keyword>
<reference evidence="9 10" key="1">
    <citation type="journal article" date="2006" name="Nature">
        <title>Global trends of whole-genome duplications revealed by the ciliate Paramecium tetraurelia.</title>
        <authorList>
            <consortium name="Genoscope"/>
            <person name="Aury J.-M."/>
            <person name="Jaillon O."/>
            <person name="Duret L."/>
            <person name="Noel B."/>
            <person name="Jubin C."/>
            <person name="Porcel B.M."/>
            <person name="Segurens B."/>
            <person name="Daubin V."/>
            <person name="Anthouard V."/>
            <person name="Aiach N."/>
            <person name="Arnaiz O."/>
            <person name="Billaut A."/>
            <person name="Beisson J."/>
            <person name="Blanc I."/>
            <person name="Bouhouche K."/>
            <person name="Camara F."/>
            <person name="Duharcourt S."/>
            <person name="Guigo R."/>
            <person name="Gogendeau D."/>
            <person name="Katinka M."/>
            <person name="Keller A.-M."/>
            <person name="Kissmehl R."/>
            <person name="Klotz C."/>
            <person name="Koll F."/>
            <person name="Le Moue A."/>
            <person name="Lepere C."/>
            <person name="Malinsky S."/>
            <person name="Nowacki M."/>
            <person name="Nowak J.K."/>
            <person name="Plattner H."/>
            <person name="Poulain J."/>
            <person name="Ruiz F."/>
            <person name="Serrano V."/>
            <person name="Zagulski M."/>
            <person name="Dessen P."/>
            <person name="Betermier M."/>
            <person name="Weissenbach J."/>
            <person name="Scarpelli C."/>
            <person name="Schachter V."/>
            <person name="Sperling L."/>
            <person name="Meyer E."/>
            <person name="Cohen J."/>
            <person name="Wincker P."/>
        </authorList>
    </citation>
    <scope>NUCLEOTIDE SEQUENCE [LARGE SCALE GENOMIC DNA]</scope>
    <source>
        <strain evidence="9 10">Stock d4-2</strain>
    </source>
</reference>
<evidence type="ECO:0000256" key="7">
    <source>
        <dbReference type="SAM" id="MobiDB-lite"/>
    </source>
</evidence>
<dbReference type="PANTHER" id="PTHR13291:SF0">
    <property type="entry name" value="JOSEPHIN-LIKE PROTEIN"/>
    <property type="match status" value="1"/>
</dbReference>
<dbReference type="AlphaFoldDB" id="A0CQD9"/>
<evidence type="ECO:0000256" key="2">
    <source>
        <dbReference type="ARBA" id="ARBA00012759"/>
    </source>
</evidence>
<dbReference type="GO" id="GO:0016579">
    <property type="term" value="P:protein deubiquitination"/>
    <property type="evidence" value="ECO:0007669"/>
    <property type="project" value="InterPro"/>
</dbReference>
<dbReference type="STRING" id="5888.A0CQD9"/>
<protein>
    <recommendedName>
        <fullName evidence="2">ubiquitinyl hydrolase 1</fullName>
        <ecNumber evidence="2">3.4.19.12</ecNumber>
    </recommendedName>
</protein>
<feature type="compositionally biased region" description="Basic and acidic residues" evidence="7">
    <location>
        <begin position="252"/>
        <end position="267"/>
    </location>
</feature>
<feature type="region of interest" description="Disordered" evidence="7">
    <location>
        <begin position="207"/>
        <end position="274"/>
    </location>
</feature>
<dbReference type="EMBL" id="CT868141">
    <property type="protein sequence ID" value="CAK73006.1"/>
    <property type="molecule type" value="Genomic_DNA"/>
</dbReference>
<accession>A0CQD9</accession>
<evidence type="ECO:0000256" key="4">
    <source>
        <dbReference type="ARBA" id="ARBA00022786"/>
    </source>
</evidence>
<comment type="catalytic activity">
    <reaction evidence="1">
        <text>Thiol-dependent hydrolysis of ester, thioester, amide, peptide and isopeptide bonds formed by the C-terminal Gly of ubiquitin (a 76-residue protein attached to proteins as an intracellular targeting signal).</text>
        <dbReference type="EC" id="3.4.19.12"/>
    </reaction>
</comment>
<evidence type="ECO:0000313" key="9">
    <source>
        <dbReference type="EMBL" id="CAK73006.1"/>
    </source>
</evidence>
<dbReference type="HOGENOM" id="CLU_1017261_0_0_1"/>